<evidence type="ECO:0000256" key="2">
    <source>
        <dbReference type="ARBA" id="ARBA00022741"/>
    </source>
</evidence>
<evidence type="ECO:0000313" key="7">
    <source>
        <dbReference type="Proteomes" id="UP000231962"/>
    </source>
</evidence>
<gene>
    <name evidence="5" type="ORF">CH360_04485</name>
    <name evidence="6" type="ORF">CH373_07625</name>
</gene>
<dbReference type="Proteomes" id="UP000231990">
    <property type="component" value="Unassembled WGS sequence"/>
</dbReference>
<evidence type="ECO:0000313" key="6">
    <source>
        <dbReference type="EMBL" id="PJZ73983.1"/>
    </source>
</evidence>
<dbReference type="GO" id="GO:0000049">
    <property type="term" value="F:tRNA binding"/>
    <property type="evidence" value="ECO:0007669"/>
    <property type="project" value="TreeGrafter"/>
</dbReference>
<dbReference type="GO" id="GO:0005829">
    <property type="term" value="C:cytosol"/>
    <property type="evidence" value="ECO:0007669"/>
    <property type="project" value="TreeGrafter"/>
</dbReference>
<reference evidence="7 8" key="1">
    <citation type="submission" date="2017-07" db="EMBL/GenBank/DDBJ databases">
        <title>Leptospira spp. isolated from tropical soils.</title>
        <authorList>
            <person name="Thibeaux R."/>
            <person name="Iraola G."/>
            <person name="Ferres I."/>
            <person name="Bierque E."/>
            <person name="Girault D."/>
            <person name="Soupe-Gilbert M.-E."/>
            <person name="Picardeau M."/>
            <person name="Goarant C."/>
        </authorList>
    </citation>
    <scope>NUCLEOTIDE SEQUENCE [LARGE SCALE GENOMIC DNA]</scope>
    <source>
        <strain evidence="6 8">FH1-B-B1</strain>
        <strain evidence="5 7">FH1-B-C1</strain>
    </source>
</reference>
<dbReference type="SUPFAM" id="SSF55681">
    <property type="entry name" value="Class II aaRS and biotin synthetases"/>
    <property type="match status" value="1"/>
</dbReference>
<dbReference type="GO" id="GO:0005524">
    <property type="term" value="F:ATP binding"/>
    <property type="evidence" value="ECO:0007669"/>
    <property type="project" value="UniProtKB-KW"/>
</dbReference>
<dbReference type="InterPro" id="IPR018149">
    <property type="entry name" value="Lys-tRNA-synth_II_C"/>
</dbReference>
<accession>A0A2M9ZPX8</accession>
<comment type="caution">
    <text evidence="6">The sequence shown here is derived from an EMBL/GenBank/DDBJ whole genome shotgun (WGS) entry which is preliminary data.</text>
</comment>
<dbReference type="OrthoDB" id="9802326at2"/>
<evidence type="ECO:0000256" key="1">
    <source>
        <dbReference type="ARBA" id="ARBA00022598"/>
    </source>
</evidence>
<dbReference type="RefSeq" id="WP_100712781.1">
    <property type="nucleotide sequence ID" value="NZ_NPDY01000002.1"/>
</dbReference>
<dbReference type="Proteomes" id="UP000231962">
    <property type="component" value="Unassembled WGS sequence"/>
</dbReference>
<organism evidence="6 8">
    <name type="scientific">Leptospira perolatii</name>
    <dbReference type="NCBI Taxonomy" id="2023191"/>
    <lineage>
        <taxon>Bacteria</taxon>
        <taxon>Pseudomonadati</taxon>
        <taxon>Spirochaetota</taxon>
        <taxon>Spirochaetia</taxon>
        <taxon>Leptospirales</taxon>
        <taxon>Leptospiraceae</taxon>
        <taxon>Leptospira</taxon>
    </lineage>
</organism>
<sequence length="314" mass="36535">MNLHSKETIIYRSKFLNAVRKYFCSKGFLEIDTPALKKIPSMEPHLNPFEVSSPSGNESGYLISSPEYSLKITLSAGIEKVYEIAHTFRSGELGSKVHTAEFLMLEFYECDADLSKMMNRTEDLIRSVAKELDILLDKRPFSRKPVKDLLKEYANCTWDREDLERRIVEQKLSSIPLSELLYEDCFYLVFLNLVEPSLQKEYQFIYDYPPEMAALARIENGVAKRFEMYFGNLEICNAFDELQDPREQRIRFEHEQRIRQTLGKKIFPIDMMFLEALERGIPNCSGNALGLDRLFLTLLGEDSLSQVSPYWKQL</sequence>
<name>A0A2M9ZPX8_9LEPT</name>
<dbReference type="GO" id="GO:0006430">
    <property type="term" value="P:lysyl-tRNA aminoacylation"/>
    <property type="evidence" value="ECO:0007669"/>
    <property type="project" value="InterPro"/>
</dbReference>
<protein>
    <submittedName>
        <fullName evidence="6">EF-P lysine aminoacylase GenX</fullName>
    </submittedName>
</protein>
<dbReference type="AlphaFoldDB" id="A0A2M9ZPX8"/>
<evidence type="ECO:0000259" key="4">
    <source>
        <dbReference type="PROSITE" id="PS50862"/>
    </source>
</evidence>
<keyword evidence="7" id="KW-1185">Reference proteome</keyword>
<feature type="domain" description="Aminoacyl-transfer RNA synthetases class-II family profile" evidence="4">
    <location>
        <begin position="11"/>
        <end position="309"/>
    </location>
</feature>
<dbReference type="PANTHER" id="PTHR42918:SF6">
    <property type="entry name" value="ELONGATION FACTOR P--(R)-BETA-LYSINE LIGASE"/>
    <property type="match status" value="1"/>
</dbReference>
<keyword evidence="2" id="KW-0547">Nucleotide-binding</keyword>
<dbReference type="InterPro" id="IPR004525">
    <property type="entry name" value="EpmA"/>
</dbReference>
<dbReference type="InterPro" id="IPR045864">
    <property type="entry name" value="aa-tRNA-synth_II/BPL/LPL"/>
</dbReference>
<evidence type="ECO:0000313" key="5">
    <source>
        <dbReference type="EMBL" id="PJZ70775.1"/>
    </source>
</evidence>
<keyword evidence="3" id="KW-0067">ATP-binding</keyword>
<dbReference type="PRINTS" id="PR00982">
    <property type="entry name" value="TRNASYNTHLYS"/>
</dbReference>
<dbReference type="EMBL" id="NPDZ01000003">
    <property type="protein sequence ID" value="PJZ73983.1"/>
    <property type="molecule type" value="Genomic_DNA"/>
</dbReference>
<evidence type="ECO:0000313" key="8">
    <source>
        <dbReference type="Proteomes" id="UP000231990"/>
    </source>
</evidence>
<dbReference type="InterPro" id="IPR004364">
    <property type="entry name" value="Aa-tRNA-synt_II"/>
</dbReference>
<dbReference type="Gene3D" id="3.30.930.10">
    <property type="entry name" value="Bira Bifunctional Protein, Domain 2"/>
    <property type="match status" value="1"/>
</dbReference>
<dbReference type="GO" id="GO:0004824">
    <property type="term" value="F:lysine-tRNA ligase activity"/>
    <property type="evidence" value="ECO:0007669"/>
    <property type="project" value="InterPro"/>
</dbReference>
<dbReference type="NCBIfam" id="TIGR00462">
    <property type="entry name" value="genX"/>
    <property type="match status" value="1"/>
</dbReference>
<dbReference type="PANTHER" id="PTHR42918">
    <property type="entry name" value="LYSYL-TRNA SYNTHETASE"/>
    <property type="match status" value="1"/>
</dbReference>
<dbReference type="Pfam" id="PF00152">
    <property type="entry name" value="tRNA-synt_2"/>
    <property type="match status" value="1"/>
</dbReference>
<evidence type="ECO:0000256" key="3">
    <source>
        <dbReference type="ARBA" id="ARBA00022840"/>
    </source>
</evidence>
<dbReference type="PROSITE" id="PS50862">
    <property type="entry name" value="AA_TRNA_LIGASE_II"/>
    <property type="match status" value="1"/>
</dbReference>
<keyword evidence="1" id="KW-0436">Ligase</keyword>
<proteinExistence type="predicted"/>
<dbReference type="InterPro" id="IPR006195">
    <property type="entry name" value="aa-tRNA-synth_II"/>
</dbReference>
<dbReference type="EMBL" id="NPDY01000002">
    <property type="protein sequence ID" value="PJZ70775.1"/>
    <property type="molecule type" value="Genomic_DNA"/>
</dbReference>